<dbReference type="KEGG" id="jag:GJA_186"/>
<dbReference type="HOGENOM" id="CLU_3328813_0_0_4"/>
<name>W0UWP9_9BURK</name>
<keyword evidence="2" id="KW-1185">Reference proteome</keyword>
<evidence type="ECO:0000313" key="2">
    <source>
        <dbReference type="Proteomes" id="UP000027604"/>
    </source>
</evidence>
<evidence type="ECO:0000313" key="1">
    <source>
        <dbReference type="EMBL" id="CDG80849.1"/>
    </source>
</evidence>
<reference evidence="1 2" key="1">
    <citation type="journal article" date="2015" name="Genome Announc.">
        <title>Genome Sequence of Mushroom Soft-Rot Pathogen Janthinobacterium agaricidamnosum.</title>
        <authorList>
            <person name="Graupner K."/>
            <person name="Lackner G."/>
            <person name="Hertweck C."/>
        </authorList>
    </citation>
    <scope>NUCLEOTIDE SEQUENCE [LARGE SCALE GENOMIC DNA]</scope>
    <source>
        <strain evidence="2">NBRC 102515 / DSM 9628</strain>
    </source>
</reference>
<sequence>MSPASFSRGTLVSRLFLCVSALCSTLHQGKGKIRHEDE</sequence>
<gene>
    <name evidence="1" type="ORF">GJA_186</name>
</gene>
<organism evidence="1 2">
    <name type="scientific">Janthinobacterium agaricidamnosum NBRC 102515 = DSM 9628</name>
    <dbReference type="NCBI Taxonomy" id="1349767"/>
    <lineage>
        <taxon>Bacteria</taxon>
        <taxon>Pseudomonadati</taxon>
        <taxon>Pseudomonadota</taxon>
        <taxon>Betaproteobacteria</taxon>
        <taxon>Burkholderiales</taxon>
        <taxon>Oxalobacteraceae</taxon>
        <taxon>Janthinobacterium</taxon>
    </lineage>
</organism>
<dbReference type="EMBL" id="HG322949">
    <property type="protein sequence ID" value="CDG80849.1"/>
    <property type="molecule type" value="Genomic_DNA"/>
</dbReference>
<protein>
    <submittedName>
        <fullName evidence="1">Uncharacterized protein</fullName>
    </submittedName>
</protein>
<dbReference type="STRING" id="1349767.GJA_186"/>
<dbReference type="AlphaFoldDB" id="W0UWP9"/>
<proteinExistence type="predicted"/>
<accession>W0UWP9</accession>
<dbReference type="Proteomes" id="UP000027604">
    <property type="component" value="Chromosome I"/>
</dbReference>